<comment type="caution">
    <text evidence="2">The sequence shown here is derived from an EMBL/GenBank/DDBJ whole genome shotgun (WGS) entry which is preliminary data.</text>
</comment>
<feature type="region of interest" description="Disordered" evidence="1">
    <location>
        <begin position="1"/>
        <end position="25"/>
    </location>
</feature>
<accession>A0A368YWK9</accession>
<reference evidence="2 3" key="1">
    <citation type="submission" date="2018-07" db="EMBL/GenBank/DDBJ databases">
        <title>Genomic Encyclopedia of Type Strains, Phase III (KMG-III): the genomes of soil and plant-associated and newly described type strains.</title>
        <authorList>
            <person name="Whitman W."/>
        </authorList>
    </citation>
    <scope>NUCLEOTIDE SEQUENCE [LARGE SCALE GENOMIC DNA]</scope>
    <source>
        <strain evidence="2 3">CECT 8525</strain>
    </source>
</reference>
<gene>
    <name evidence="2" type="ORF">DFP89_109142</name>
</gene>
<protein>
    <submittedName>
        <fullName evidence="2">Uncharacterized protein</fullName>
    </submittedName>
</protein>
<proteinExistence type="predicted"/>
<sequence length="87" mass="9387">MVTSFHKPTFRDGQGAAAVSHDPLGIPEPISIGRDRLAALDAAFWARPVRGRVVNVDLLRPSLPGAQSNLNSYFSNRRGMLHPPSPG</sequence>
<organism evidence="2 3">
    <name type="scientific">Paracoccus lutimaris</name>
    <dbReference type="NCBI Taxonomy" id="1490030"/>
    <lineage>
        <taxon>Bacteria</taxon>
        <taxon>Pseudomonadati</taxon>
        <taxon>Pseudomonadota</taxon>
        <taxon>Alphaproteobacteria</taxon>
        <taxon>Rhodobacterales</taxon>
        <taxon>Paracoccaceae</taxon>
        <taxon>Paracoccus</taxon>
    </lineage>
</organism>
<dbReference type="AlphaFoldDB" id="A0A368YWK9"/>
<dbReference type="Proteomes" id="UP000253345">
    <property type="component" value="Unassembled WGS sequence"/>
</dbReference>
<evidence type="ECO:0000256" key="1">
    <source>
        <dbReference type="SAM" id="MobiDB-lite"/>
    </source>
</evidence>
<dbReference type="EMBL" id="QPJL01000009">
    <property type="protein sequence ID" value="RCW83958.1"/>
    <property type="molecule type" value="Genomic_DNA"/>
</dbReference>
<evidence type="ECO:0000313" key="3">
    <source>
        <dbReference type="Proteomes" id="UP000253345"/>
    </source>
</evidence>
<name>A0A368YWK9_9RHOB</name>
<keyword evidence="3" id="KW-1185">Reference proteome</keyword>
<evidence type="ECO:0000313" key="2">
    <source>
        <dbReference type="EMBL" id="RCW83958.1"/>
    </source>
</evidence>